<gene>
    <name evidence="1" type="primary">pyrF</name>
    <name evidence="1" type="ORF">KIH16_06155</name>
</gene>
<sequence length="230" mass="24229">MKDSKLIAALDLPTIPEALSFLDETGDLLPLVKVGPGLFFQGGGAFLELLVRRGHKVFLDVKLHDIPNTVALAVRALSGMGLWALTVHTSGGVPMMRAAVQEAGTTLILGVTVLTSLDEGQWSEVHPSSPMRSALIARASAAQRARLGGLVCSPQDLKTVRAASSLKTIVPGIRPALLGDDQARTATPREAIAAGADYLVVGRPILAAKDRRQAVETILEEIEEGLSCLS</sequence>
<dbReference type="EMBL" id="CP074691">
    <property type="protein sequence ID" value="QVL37326.1"/>
    <property type="molecule type" value="Genomic_DNA"/>
</dbReference>
<dbReference type="EC" id="4.1.1.23" evidence="1"/>
<evidence type="ECO:0000313" key="2">
    <source>
        <dbReference type="Proteomes" id="UP000682204"/>
    </source>
</evidence>
<protein>
    <submittedName>
        <fullName evidence="1">Orotidine-5'-phosphate decarboxylase</fullName>
        <ecNumber evidence="1">4.1.1.23</ecNumber>
    </submittedName>
</protein>
<evidence type="ECO:0000313" key="1">
    <source>
        <dbReference type="EMBL" id="QVL37326.1"/>
    </source>
</evidence>
<accession>A0ACD1DYV5</accession>
<proteinExistence type="predicted"/>
<dbReference type="Proteomes" id="UP000682204">
    <property type="component" value="Chromosome"/>
</dbReference>
<organism evidence="1 2">
    <name type="scientific">Aminirod propionatiphilus</name>
    <dbReference type="NCBI Taxonomy" id="3415223"/>
    <lineage>
        <taxon>Bacteria</taxon>
        <taxon>Thermotogati</taxon>
        <taxon>Synergistota</taxon>
        <taxon>Synergistia</taxon>
        <taxon>Synergistales</taxon>
        <taxon>Aminiphilaceae</taxon>
        <taxon>Aminirod</taxon>
    </lineage>
</organism>
<name>A0ACD1DYV5_9BACT</name>
<keyword evidence="1" id="KW-0456">Lyase</keyword>
<reference evidence="1" key="1">
    <citation type="submission" date="2021-05" db="EMBL/GenBank/DDBJ databases">
        <title>An isolated secondary fermenter in methanogenic hydrocarbon-degrading communities.</title>
        <authorList>
            <person name="Liu Y.-F."/>
            <person name="Liu Z.-l."/>
        </authorList>
    </citation>
    <scope>NUCLEOTIDE SEQUENCE</scope>
    <source>
        <strain evidence="1">L-13</strain>
    </source>
</reference>
<keyword evidence="2" id="KW-1185">Reference proteome</keyword>